<dbReference type="InterPro" id="IPR036565">
    <property type="entry name" value="Mur-like_cat_sf"/>
</dbReference>
<evidence type="ECO:0000313" key="1">
    <source>
        <dbReference type="EMBL" id="ATA87985.1"/>
    </source>
</evidence>
<dbReference type="GO" id="GO:0016874">
    <property type="term" value="F:ligase activity"/>
    <property type="evidence" value="ECO:0007669"/>
    <property type="project" value="UniProtKB-KW"/>
</dbReference>
<dbReference type="Gene3D" id="3.40.1190.10">
    <property type="entry name" value="Mur-like, catalytic domain"/>
    <property type="match status" value="1"/>
</dbReference>
<dbReference type="KEGG" id="cgh:CGC50_13065"/>
<dbReference type="PANTHER" id="PTHR43445">
    <property type="entry name" value="UDP-N-ACETYLMURAMATE--L-ALANINE LIGASE-RELATED"/>
    <property type="match status" value="1"/>
</dbReference>
<dbReference type="PANTHER" id="PTHR43445:SF3">
    <property type="entry name" value="UDP-N-ACETYLMURAMATE--L-ALANINE LIGASE"/>
    <property type="match status" value="1"/>
</dbReference>
<dbReference type="InterPro" id="IPR050061">
    <property type="entry name" value="MurCDEF_pg_biosynth"/>
</dbReference>
<organism evidence="1 2">
    <name type="scientific">Capnocytophaga gingivalis</name>
    <dbReference type="NCBI Taxonomy" id="1017"/>
    <lineage>
        <taxon>Bacteria</taxon>
        <taxon>Pseudomonadati</taxon>
        <taxon>Bacteroidota</taxon>
        <taxon>Flavobacteriia</taxon>
        <taxon>Flavobacteriales</taxon>
        <taxon>Flavobacteriaceae</taxon>
        <taxon>Capnocytophaga</taxon>
    </lineage>
</organism>
<dbReference type="GeneID" id="84809469"/>
<protein>
    <submittedName>
        <fullName evidence="1">UDP-N-acetylmuramate--alanine ligase</fullName>
    </submittedName>
</protein>
<dbReference type="OrthoDB" id="9804126at2"/>
<accession>A0A250FU68</accession>
<gene>
    <name evidence="1" type="ORF">CGC50_13065</name>
</gene>
<dbReference type="EMBL" id="CP022386">
    <property type="protein sequence ID" value="ATA87985.1"/>
    <property type="molecule type" value="Genomic_DNA"/>
</dbReference>
<dbReference type="RefSeq" id="WP_002667911.1">
    <property type="nucleotide sequence ID" value="NZ_CAUPXI010000015.1"/>
</dbReference>
<dbReference type="SUPFAM" id="SSF53623">
    <property type="entry name" value="MurD-like peptide ligases, catalytic domain"/>
    <property type="match status" value="1"/>
</dbReference>
<dbReference type="OMA" id="PAFETHN"/>
<dbReference type="AlphaFoldDB" id="A0A250FU68"/>
<reference evidence="2" key="1">
    <citation type="submission" date="2017-06" db="EMBL/GenBank/DDBJ databases">
        <title>Capnocytophaga spp. assemblies.</title>
        <authorList>
            <person name="Gulvik C.A."/>
        </authorList>
    </citation>
    <scope>NUCLEOTIDE SEQUENCE [LARGE SCALE GENOMIC DNA]</scope>
    <source>
        <strain evidence="2">H1496</strain>
    </source>
</reference>
<proteinExistence type="predicted"/>
<sequence length="269" mass="30172">MKIHFITQGEPFLQALIEGLSPLHEVSESVSGAMPTSDTEVVVIAQDISTSDPQWQKAQELQLPIYSYGAFLYQLHKLKTRVVVTGTQGREEIAAMVLHTMEYFSKEIDYFLETPIGDKPSCRFSTGAEFVLIEGNESYSEVDKAPIFHTYAPTLALVSHIEETSKEVYADFINTITKGGILVYNQEDSPLSSIAEATENQLRLMPYVTADYIENGQTTYLVTPEGEMPLMISGKERMNYLSGAKWLCQNLGIDEQDFYEAMATFESEE</sequence>
<evidence type="ECO:0000313" key="2">
    <source>
        <dbReference type="Proteomes" id="UP000217250"/>
    </source>
</evidence>
<name>A0A250FU68_9FLAO</name>
<dbReference type="GO" id="GO:0005524">
    <property type="term" value="F:ATP binding"/>
    <property type="evidence" value="ECO:0007669"/>
    <property type="project" value="InterPro"/>
</dbReference>
<keyword evidence="1" id="KW-0436">Ligase</keyword>
<dbReference type="Proteomes" id="UP000217250">
    <property type="component" value="Chromosome"/>
</dbReference>